<dbReference type="GO" id="GO:0042775">
    <property type="term" value="P:mitochondrial ATP synthesis coupled electron transport"/>
    <property type="evidence" value="ECO:0007669"/>
    <property type="project" value="TreeGrafter"/>
</dbReference>
<keyword evidence="5" id="KW-1185">Reference proteome</keyword>
<dbReference type="AlphaFoldDB" id="A0A813WP53"/>
<dbReference type="GO" id="GO:0008535">
    <property type="term" value="P:respiratory chain complex IV assembly"/>
    <property type="evidence" value="ECO:0007669"/>
    <property type="project" value="InterPro"/>
</dbReference>
<reference evidence="4" key="1">
    <citation type="submission" date="2021-02" db="EMBL/GenBank/DDBJ databases">
        <authorList>
            <person name="Nowell W R."/>
        </authorList>
    </citation>
    <scope>NUCLEOTIDE SEQUENCE</scope>
    <source>
        <strain evidence="4">Ploen Becks lab</strain>
    </source>
</reference>
<evidence type="ECO:0000313" key="5">
    <source>
        <dbReference type="Proteomes" id="UP000663879"/>
    </source>
</evidence>
<organism evidence="4 5">
    <name type="scientific">Brachionus calyciflorus</name>
    <dbReference type="NCBI Taxonomy" id="104777"/>
    <lineage>
        <taxon>Eukaryota</taxon>
        <taxon>Metazoa</taxon>
        <taxon>Spiralia</taxon>
        <taxon>Gnathifera</taxon>
        <taxon>Rotifera</taxon>
        <taxon>Eurotatoria</taxon>
        <taxon>Monogononta</taxon>
        <taxon>Pseudotrocha</taxon>
        <taxon>Ploima</taxon>
        <taxon>Brachionidae</taxon>
        <taxon>Brachionus</taxon>
    </lineage>
</organism>
<evidence type="ECO:0000256" key="2">
    <source>
        <dbReference type="ARBA" id="ARBA00023128"/>
    </source>
</evidence>
<dbReference type="PROSITE" id="PS51808">
    <property type="entry name" value="CHCH"/>
    <property type="match status" value="1"/>
</dbReference>
<dbReference type="PANTHER" id="PTHR46690:SF1">
    <property type="entry name" value="CYTOCHROME C OXIDASE ASSEMBLY FACTOR 6 HOMOLOG"/>
    <property type="match status" value="1"/>
</dbReference>
<evidence type="ECO:0000256" key="1">
    <source>
        <dbReference type="ARBA" id="ARBA00004173"/>
    </source>
</evidence>
<dbReference type="Proteomes" id="UP000663879">
    <property type="component" value="Unassembled WGS sequence"/>
</dbReference>
<dbReference type="Pfam" id="PF02297">
    <property type="entry name" value="COX6B"/>
    <property type="match status" value="1"/>
</dbReference>
<accession>A0A813WP53</accession>
<evidence type="ECO:0000256" key="3">
    <source>
        <dbReference type="ARBA" id="ARBA00023157"/>
    </source>
</evidence>
<dbReference type="PANTHER" id="PTHR46690">
    <property type="entry name" value="CYTOCHROME C OXIDASE ASSEMBLY FACTOR 6 HOMOLOG"/>
    <property type="match status" value="1"/>
</dbReference>
<dbReference type="Gene3D" id="1.10.10.140">
    <property type="entry name" value="Cytochrome c oxidase, subunit VIb"/>
    <property type="match status" value="1"/>
</dbReference>
<gene>
    <name evidence="4" type="ORF">OXX778_LOCUS9324</name>
</gene>
<dbReference type="EMBL" id="CAJNOC010001367">
    <property type="protein sequence ID" value="CAF0858653.1"/>
    <property type="molecule type" value="Genomic_DNA"/>
</dbReference>
<comment type="caution">
    <text evidence="4">The sequence shown here is derived from an EMBL/GenBank/DDBJ whole genome shotgun (WGS) entry which is preliminary data.</text>
</comment>
<dbReference type="GO" id="GO:0005739">
    <property type="term" value="C:mitochondrion"/>
    <property type="evidence" value="ECO:0007669"/>
    <property type="project" value="UniProtKB-SubCell"/>
</dbReference>
<dbReference type="OrthoDB" id="16284at2759"/>
<comment type="subcellular location">
    <subcellularLocation>
        <location evidence="1">Mitochondrion</location>
    </subcellularLocation>
</comment>
<dbReference type="InterPro" id="IPR048280">
    <property type="entry name" value="COX6B-like"/>
</dbReference>
<evidence type="ECO:0008006" key="6">
    <source>
        <dbReference type="Google" id="ProtNLM"/>
    </source>
</evidence>
<keyword evidence="2" id="KW-0496">Mitochondrion</keyword>
<proteinExistence type="predicted"/>
<dbReference type="InterPro" id="IPR042289">
    <property type="entry name" value="COA6"/>
</dbReference>
<sequence length="85" mass="10407">MPVDVTSKEGREQCWLSRDAYWKCLDDSLEDQKKCKAAREQFEKDCSKTWVKHFDRRREYLKFKNVLESGDKEIIDEFLKNRYHK</sequence>
<protein>
    <recommendedName>
        <fullName evidence="6">Cytochrome c oxidase assembly factor 6</fullName>
    </recommendedName>
</protein>
<dbReference type="SUPFAM" id="SSF47694">
    <property type="entry name" value="Cytochrome c oxidase subunit h"/>
    <property type="match status" value="1"/>
</dbReference>
<evidence type="ECO:0000313" key="4">
    <source>
        <dbReference type="EMBL" id="CAF0858653.1"/>
    </source>
</evidence>
<dbReference type="InterPro" id="IPR036549">
    <property type="entry name" value="CX6/COA6-like_sf"/>
</dbReference>
<name>A0A813WP53_9BILA</name>
<keyword evidence="3" id="KW-1015">Disulfide bond</keyword>